<dbReference type="EMBL" id="PUFP01000005">
    <property type="protein sequence ID" value="TDG81174.1"/>
    <property type="molecule type" value="Genomic_DNA"/>
</dbReference>
<protein>
    <submittedName>
        <fullName evidence="1">Uncharacterized protein</fullName>
    </submittedName>
</protein>
<evidence type="ECO:0000313" key="2">
    <source>
        <dbReference type="Proteomes" id="UP000295181"/>
    </source>
</evidence>
<organism evidence="1 2">
    <name type="scientific">Lentilactobacillus buchneri DSM 20057</name>
    <dbReference type="NCBI Taxonomy" id="1423728"/>
    <lineage>
        <taxon>Bacteria</taxon>
        <taxon>Bacillati</taxon>
        <taxon>Bacillota</taxon>
        <taxon>Bacilli</taxon>
        <taxon>Lactobacillales</taxon>
        <taxon>Lactobacillaceae</taxon>
        <taxon>Lentilactobacillus</taxon>
    </lineage>
</organism>
<dbReference type="AlphaFoldDB" id="A0A4R5NU48"/>
<proteinExistence type="predicted"/>
<accession>A0A4R5NU48</accession>
<gene>
    <name evidence="1" type="ORF">C5L32_001829</name>
</gene>
<evidence type="ECO:0000313" key="1">
    <source>
        <dbReference type="EMBL" id="TDG81174.1"/>
    </source>
</evidence>
<comment type="caution">
    <text evidence="1">The sequence shown here is derived from an EMBL/GenBank/DDBJ whole genome shotgun (WGS) entry which is preliminary data.</text>
</comment>
<name>A0A4R5NU48_LENBU</name>
<dbReference type="GeneID" id="72462328"/>
<reference evidence="1 2" key="1">
    <citation type="journal article" date="2019" name="Appl. Microbiol. Biotechnol.">
        <title>Uncovering carbohydrate metabolism through a genotype-phenotype association study of 56 lactic acid bacteria genomes.</title>
        <authorList>
            <person name="Buron-Moles G."/>
            <person name="Chailyan A."/>
            <person name="Dolejs I."/>
            <person name="Forster J."/>
            <person name="Miks M.H."/>
        </authorList>
    </citation>
    <scope>NUCLEOTIDE SEQUENCE [LARGE SCALE GENOMIC DNA]</scope>
    <source>
        <strain evidence="1 2">ATCC 4005</strain>
    </source>
</reference>
<dbReference type="Proteomes" id="UP000295181">
    <property type="component" value="Unassembled WGS sequence"/>
</dbReference>
<sequence>MSGLTQVSTPVADNAIRVNLVDPDNNSSVIKSFDVTRSAAQKGTNFGYNTNGTWTISTNDQDTIQNQIRTALNGTNYGLEGLSAAQLAQVAQTQFGSSVNLVVKKADPIADNAVRINFVKPDDTIYKSVDWTKTGVVKGNNLGYQLSGNSAWGLSSADLAAIQDKINGALGTGSTYELNAGNNTLTSGEIDTIAHGQFGGQIYLNVSAVKNQVGAIQPYAFKIDADLSTFTSLSGAAQAVLDLTSPSALTAVDGQYSTTAVTSAKGPDSGKTYSMSAAQAAQNPLLLETWFVANNIDATDQKAITSSLISAMKAQARKEFISTNVNFADFTGLPGTAFTSSSVMTYLNGHNANVLHSTKYPVAYSAPGVLAVTDQTTYVATSADAGTYGKAAKAYYAYADINLIP</sequence>
<dbReference type="RefSeq" id="WP_225424189.1">
    <property type="nucleotide sequence ID" value="NZ_AZDM01000010.1"/>
</dbReference>